<dbReference type="AlphaFoldDB" id="C6RCE4"/>
<comment type="caution">
    <text evidence="1">The sequence shown here is derived from an EMBL/GenBank/DDBJ whole genome shotgun (WGS) entry which is preliminary data.</text>
</comment>
<gene>
    <name evidence="1" type="ORF">CORTU0001_0196</name>
</gene>
<evidence type="ECO:0000313" key="2">
    <source>
        <dbReference type="Proteomes" id="UP000004384"/>
    </source>
</evidence>
<organism evidence="1 2">
    <name type="scientific">Corynebacterium tuberculostearicum SK141</name>
    <dbReference type="NCBI Taxonomy" id="553206"/>
    <lineage>
        <taxon>Bacteria</taxon>
        <taxon>Bacillati</taxon>
        <taxon>Actinomycetota</taxon>
        <taxon>Actinomycetes</taxon>
        <taxon>Mycobacteriales</taxon>
        <taxon>Corynebacteriaceae</taxon>
        <taxon>Corynebacterium</taxon>
    </lineage>
</organism>
<name>C6RCE4_9CORY</name>
<dbReference type="EMBL" id="ACVP01000037">
    <property type="protein sequence ID" value="EET76420.1"/>
    <property type="molecule type" value="Genomic_DNA"/>
</dbReference>
<proteinExistence type="predicted"/>
<evidence type="ECO:0000313" key="1">
    <source>
        <dbReference type="EMBL" id="EET76420.1"/>
    </source>
</evidence>
<dbReference type="Proteomes" id="UP000004384">
    <property type="component" value="Unassembled WGS sequence"/>
</dbReference>
<accession>C6RCE4</accession>
<protein>
    <submittedName>
        <fullName evidence="1">Uncharacterized protein</fullName>
    </submittedName>
</protein>
<sequence>MDFSTQEIHQFIEKLSDAEKIAQELTPINLYPVGIPADKRSDHA</sequence>
<reference evidence="1 2" key="1">
    <citation type="submission" date="2009-06" db="EMBL/GenBank/DDBJ databases">
        <authorList>
            <person name="Dodson R."/>
            <person name="Sebastian Y."/>
            <person name="Madupu R."/>
            <person name="Durkin A.S."/>
            <person name="Torralba M."/>
            <person name="Methe B."/>
            <person name="Sutton G.G."/>
            <person name="Strausberg R.L."/>
            <person name="Nelson K.E."/>
        </authorList>
    </citation>
    <scope>NUCLEOTIDE SEQUENCE [LARGE SCALE GENOMIC DNA]</scope>
    <source>
        <strain evidence="1 2">SK141</strain>
    </source>
</reference>